<evidence type="ECO:0000313" key="3">
    <source>
        <dbReference type="Proteomes" id="UP000007803"/>
    </source>
</evidence>
<keyword evidence="1" id="KW-1133">Transmembrane helix</keyword>
<feature type="transmembrane region" description="Helical" evidence="1">
    <location>
        <begin position="12"/>
        <end position="30"/>
    </location>
</feature>
<dbReference type="AlphaFoldDB" id="E0UU65"/>
<keyword evidence="1" id="KW-0812">Transmembrane</keyword>
<reference evidence="3" key="1">
    <citation type="journal article" date="2010" name="Stand. Genomic Sci.">
        <title>Complete genome sequence of Sulfurimonas autotrophica type strain (OK10).</title>
        <authorList>
            <person name="Sikorski J."/>
            <person name="Munk C."/>
            <person name="Lapidus A."/>
            <person name="Djao O."/>
            <person name="Lucas S."/>
            <person name="Glavina Del Rio T."/>
            <person name="Nolan M."/>
            <person name="Tice H."/>
            <person name="Han C."/>
            <person name="Cheng J."/>
            <person name="Tapia R."/>
            <person name="Goodwin L."/>
            <person name="Pitluck S."/>
            <person name="Liolios K."/>
            <person name="Ivanova N."/>
            <person name="Mavromatis K."/>
            <person name="Mikhailova N."/>
            <person name="Pati A."/>
            <person name="Sims D."/>
            <person name="Meincke L."/>
            <person name="Brettin T."/>
            <person name="Detter J."/>
            <person name="Chen A."/>
            <person name="Palaniappan K."/>
            <person name="Land M."/>
            <person name="Hauser L."/>
            <person name="Chang Y."/>
            <person name="Jeffries C."/>
            <person name="Rohde M."/>
            <person name="Lang E."/>
            <person name="Spring S."/>
            <person name="Goker M."/>
            <person name="Woyke T."/>
            <person name="Bristow J."/>
            <person name="Eisen J."/>
            <person name="Markowitz V."/>
            <person name="Hugenholtz P."/>
            <person name="Kyrpides N."/>
            <person name="Klenk H."/>
        </authorList>
    </citation>
    <scope>NUCLEOTIDE SEQUENCE [LARGE SCALE GENOMIC DNA]</scope>
    <source>
        <strain evidence="3">ATCC BAA-671 / DSM 16294 / JCM 11897 / OK10</strain>
    </source>
</reference>
<dbReference type="HOGENOM" id="CLU_2208690_0_0_7"/>
<dbReference type="KEGG" id="sua:Saut_0325"/>
<dbReference type="RefSeq" id="WP_013326130.1">
    <property type="nucleotide sequence ID" value="NC_014506.1"/>
</dbReference>
<dbReference type="Proteomes" id="UP000007803">
    <property type="component" value="Chromosome"/>
</dbReference>
<protein>
    <submittedName>
        <fullName evidence="2">Uncharacterized protein</fullName>
    </submittedName>
</protein>
<proteinExistence type="predicted"/>
<name>E0UU65_SULAO</name>
<dbReference type="EMBL" id="CP002205">
    <property type="protein sequence ID" value="ADN08374.1"/>
    <property type="molecule type" value="Genomic_DNA"/>
</dbReference>
<keyword evidence="3" id="KW-1185">Reference proteome</keyword>
<evidence type="ECO:0000256" key="1">
    <source>
        <dbReference type="SAM" id="Phobius"/>
    </source>
</evidence>
<gene>
    <name evidence="2" type="ordered locus">Saut_0325</name>
</gene>
<dbReference type="OrthoDB" id="5334721at2"/>
<sequence length="107" mass="11974">MEFFLKHKIIILRSLGIIMLLVGFAVHFWAAPKMGMSENEIAAANVARMEASVAGHSKSAKKAKPDMSHFSKSLTNAQQQRAKYITIFAMLLGILFLIFSFLKKEES</sequence>
<feature type="transmembrane region" description="Helical" evidence="1">
    <location>
        <begin position="84"/>
        <end position="102"/>
    </location>
</feature>
<evidence type="ECO:0000313" key="2">
    <source>
        <dbReference type="EMBL" id="ADN08374.1"/>
    </source>
</evidence>
<organism evidence="2 3">
    <name type="scientific">Sulfurimonas autotrophica (strain ATCC BAA-671 / DSM 16294 / JCM 11897 / OK10)</name>
    <dbReference type="NCBI Taxonomy" id="563040"/>
    <lineage>
        <taxon>Bacteria</taxon>
        <taxon>Pseudomonadati</taxon>
        <taxon>Campylobacterota</taxon>
        <taxon>Epsilonproteobacteria</taxon>
        <taxon>Campylobacterales</taxon>
        <taxon>Sulfurimonadaceae</taxon>
        <taxon>Sulfurimonas</taxon>
    </lineage>
</organism>
<keyword evidence="1" id="KW-0472">Membrane</keyword>
<accession>E0UU65</accession>